<evidence type="ECO:0000313" key="4">
    <source>
        <dbReference type="EMBL" id="GFG74619.1"/>
    </source>
</evidence>
<evidence type="ECO:0000259" key="3">
    <source>
        <dbReference type="Pfam" id="PF05305"/>
    </source>
</evidence>
<keyword evidence="2" id="KW-0472">Membrane</keyword>
<dbReference type="InterPro" id="IPR007969">
    <property type="entry name" value="DUF732"/>
</dbReference>
<evidence type="ECO:0000256" key="1">
    <source>
        <dbReference type="SAM" id="MobiDB-lite"/>
    </source>
</evidence>
<keyword evidence="5" id="KW-1185">Reference proteome</keyword>
<reference evidence="4 5" key="1">
    <citation type="journal article" date="2019" name="Emerg. Microbes Infect.">
        <title>Comprehensive subspecies identification of 175 nontuberculous mycobacteria species based on 7547 genomic profiles.</title>
        <authorList>
            <person name="Matsumoto Y."/>
            <person name="Kinjo T."/>
            <person name="Motooka D."/>
            <person name="Nabeya D."/>
            <person name="Jung N."/>
            <person name="Uechi K."/>
            <person name="Horii T."/>
            <person name="Iida T."/>
            <person name="Fujita J."/>
            <person name="Nakamura S."/>
        </authorList>
    </citation>
    <scope>NUCLEOTIDE SEQUENCE [LARGE SCALE GENOMIC DNA]</scope>
    <source>
        <strain evidence="4 5">JCM 17322</strain>
    </source>
</reference>
<feature type="compositionally biased region" description="Low complexity" evidence="1">
    <location>
        <begin position="116"/>
        <end position="175"/>
    </location>
</feature>
<sequence>METRTDITRPAETRDSIDGVNGAGNAPTVAAQECLRTELIETAVVDRPPLAYSDADVTATDFTEQSGDDPWDDDAWEDEYRAYAWGTVKIFVGLMAVVVVAAGWIVAIALMSKGHSPATDAATPESTPATEAQAPPAPPTTVTSPPTTVTSPPTTVTAPPTTVTVTQTSTPVAAPLVPTAQAPPSRTPDQIFLSEARAGGLVILDDSVAAADARQGCEYLAAGHTARETQELAMRNNPSLTWRDAEVYVRAAIDAYCPQY</sequence>
<comment type="caution">
    <text evidence="4">The sequence shown here is derived from an EMBL/GenBank/DDBJ whole genome shotgun (WGS) entry which is preliminary data.</text>
</comment>
<evidence type="ECO:0000256" key="2">
    <source>
        <dbReference type="SAM" id="Phobius"/>
    </source>
</evidence>
<keyword evidence="2" id="KW-0812">Transmembrane</keyword>
<dbReference type="EMBL" id="BLKW01000002">
    <property type="protein sequence ID" value="GFG74619.1"/>
    <property type="molecule type" value="Genomic_DNA"/>
</dbReference>
<feature type="compositionally biased region" description="Basic and acidic residues" evidence="1">
    <location>
        <begin position="1"/>
        <end position="17"/>
    </location>
</feature>
<evidence type="ECO:0000313" key="5">
    <source>
        <dbReference type="Proteomes" id="UP000465361"/>
    </source>
</evidence>
<proteinExistence type="predicted"/>
<feature type="transmembrane region" description="Helical" evidence="2">
    <location>
        <begin position="90"/>
        <end position="111"/>
    </location>
</feature>
<feature type="region of interest" description="Disordered" evidence="1">
    <location>
        <begin position="116"/>
        <end position="186"/>
    </location>
</feature>
<dbReference type="Pfam" id="PF05305">
    <property type="entry name" value="DUF732"/>
    <property type="match status" value="1"/>
</dbReference>
<name>A0A7I9XXU1_9MYCO</name>
<dbReference type="Proteomes" id="UP000465361">
    <property type="component" value="Unassembled WGS sequence"/>
</dbReference>
<gene>
    <name evidence="4" type="ORF">MBOT_19840</name>
</gene>
<protein>
    <recommendedName>
        <fullName evidence="3">DUF732 domain-containing protein</fullName>
    </recommendedName>
</protein>
<accession>A0A7I9XXU1</accession>
<feature type="region of interest" description="Disordered" evidence="1">
    <location>
        <begin position="1"/>
        <end position="24"/>
    </location>
</feature>
<organism evidence="4 5">
    <name type="scientific">Mycobacterium botniense</name>
    <dbReference type="NCBI Taxonomy" id="84962"/>
    <lineage>
        <taxon>Bacteria</taxon>
        <taxon>Bacillati</taxon>
        <taxon>Actinomycetota</taxon>
        <taxon>Actinomycetes</taxon>
        <taxon>Mycobacteriales</taxon>
        <taxon>Mycobacteriaceae</taxon>
        <taxon>Mycobacterium</taxon>
    </lineage>
</organism>
<keyword evidence="2" id="KW-1133">Transmembrane helix</keyword>
<dbReference type="RefSeq" id="WP_163756422.1">
    <property type="nucleotide sequence ID" value="NZ_BLKW01000002.1"/>
</dbReference>
<dbReference type="AlphaFoldDB" id="A0A7I9XXU1"/>
<feature type="domain" description="DUF732" evidence="3">
    <location>
        <begin position="189"/>
        <end position="259"/>
    </location>
</feature>